<keyword evidence="2" id="KW-1185">Reference proteome</keyword>
<comment type="caution">
    <text evidence="1">The sequence shown here is derived from an EMBL/GenBank/DDBJ whole genome shotgun (WGS) entry which is preliminary data.</text>
</comment>
<dbReference type="Proteomes" id="UP000475862">
    <property type="component" value="Unassembled WGS sequence"/>
</dbReference>
<accession>A0A6G0TR18</accession>
<protein>
    <submittedName>
        <fullName evidence="1">Uncharacterized protein</fullName>
    </submittedName>
</protein>
<evidence type="ECO:0000313" key="2">
    <source>
        <dbReference type="Proteomes" id="UP000475862"/>
    </source>
</evidence>
<gene>
    <name evidence="1" type="ORF">AGLY_007149</name>
</gene>
<sequence>MRKPILGPIYQNYHNYYNQLYQSIHSLVLGTNQYSYTFDWDNCLNHSYYSQVLECLLKNIQVNYQYDHNYLRFDYYNTLLNIFICIIHINIKLQKKILKLHCCNSIVQFYFRFWVGLGFNQFLYRKVRPYLTNKLVFVVIFNFCQSAMAKNAVVTKIKRRVLTTFIAAAELRILPQRLLRFIQERLLKFKVDTYTYHKI</sequence>
<dbReference type="AlphaFoldDB" id="A0A6G0TR18"/>
<organism evidence="1 2">
    <name type="scientific">Aphis glycines</name>
    <name type="common">Soybean aphid</name>
    <dbReference type="NCBI Taxonomy" id="307491"/>
    <lineage>
        <taxon>Eukaryota</taxon>
        <taxon>Metazoa</taxon>
        <taxon>Ecdysozoa</taxon>
        <taxon>Arthropoda</taxon>
        <taxon>Hexapoda</taxon>
        <taxon>Insecta</taxon>
        <taxon>Pterygota</taxon>
        <taxon>Neoptera</taxon>
        <taxon>Paraneoptera</taxon>
        <taxon>Hemiptera</taxon>
        <taxon>Sternorrhyncha</taxon>
        <taxon>Aphidomorpha</taxon>
        <taxon>Aphidoidea</taxon>
        <taxon>Aphididae</taxon>
        <taxon>Aphidini</taxon>
        <taxon>Aphis</taxon>
        <taxon>Aphis</taxon>
    </lineage>
</organism>
<evidence type="ECO:0000313" key="1">
    <source>
        <dbReference type="EMBL" id="KAE9536360.1"/>
    </source>
</evidence>
<proteinExistence type="predicted"/>
<dbReference type="EMBL" id="VYZN01000023">
    <property type="protein sequence ID" value="KAE9536360.1"/>
    <property type="molecule type" value="Genomic_DNA"/>
</dbReference>
<reference evidence="1 2" key="1">
    <citation type="submission" date="2019-08" db="EMBL/GenBank/DDBJ databases">
        <title>The genome of the soybean aphid Biotype 1, its phylome, world population structure and adaptation to the North American continent.</title>
        <authorList>
            <person name="Giordano R."/>
            <person name="Donthu R.K."/>
            <person name="Hernandez A.G."/>
            <person name="Wright C.L."/>
            <person name="Zimin A.V."/>
        </authorList>
    </citation>
    <scope>NUCLEOTIDE SEQUENCE [LARGE SCALE GENOMIC DNA]</scope>
    <source>
        <tissue evidence="1">Whole aphids</tissue>
    </source>
</reference>
<name>A0A6G0TR18_APHGL</name>